<organism evidence="3 4">
    <name type="scientific">Candidatus Woesebacteria bacterium RIFOXYB1_FULL_38_16</name>
    <dbReference type="NCBI Taxonomy" id="1802538"/>
    <lineage>
        <taxon>Bacteria</taxon>
        <taxon>Candidatus Woeseibacteriota</taxon>
    </lineage>
</organism>
<dbReference type="InterPro" id="IPR038765">
    <property type="entry name" value="Papain-like_cys_pep_sf"/>
</dbReference>
<keyword evidence="1" id="KW-0472">Membrane</keyword>
<gene>
    <name evidence="3" type="ORF">A2382_02595</name>
</gene>
<dbReference type="InterPro" id="IPR002931">
    <property type="entry name" value="Transglutaminase-like"/>
</dbReference>
<name>A0A1F8CSW1_9BACT</name>
<dbReference type="Proteomes" id="UP000178999">
    <property type="component" value="Unassembled WGS sequence"/>
</dbReference>
<proteinExistence type="predicted"/>
<dbReference type="STRING" id="1802538.A2382_02595"/>
<evidence type="ECO:0000313" key="3">
    <source>
        <dbReference type="EMBL" id="OGM78838.1"/>
    </source>
</evidence>
<dbReference type="PANTHER" id="PTHR33490:SF6">
    <property type="entry name" value="SLL1049 PROTEIN"/>
    <property type="match status" value="1"/>
</dbReference>
<dbReference type="AlphaFoldDB" id="A0A1F8CSW1"/>
<keyword evidence="1" id="KW-0812">Transmembrane</keyword>
<dbReference type="EMBL" id="MGHY01000027">
    <property type="protein sequence ID" value="OGM78838.1"/>
    <property type="molecule type" value="Genomic_DNA"/>
</dbReference>
<dbReference type="SUPFAM" id="SSF54001">
    <property type="entry name" value="Cysteine proteinases"/>
    <property type="match status" value="1"/>
</dbReference>
<dbReference type="Pfam" id="PF01841">
    <property type="entry name" value="Transglut_core"/>
    <property type="match status" value="1"/>
</dbReference>
<evidence type="ECO:0000313" key="4">
    <source>
        <dbReference type="Proteomes" id="UP000178999"/>
    </source>
</evidence>
<feature type="domain" description="Transglutaminase-like" evidence="2">
    <location>
        <begin position="362"/>
        <end position="433"/>
    </location>
</feature>
<dbReference type="SMART" id="SM00460">
    <property type="entry name" value="TGc"/>
    <property type="match status" value="1"/>
</dbReference>
<comment type="caution">
    <text evidence="3">The sequence shown here is derived from an EMBL/GenBank/DDBJ whole genome shotgun (WGS) entry which is preliminary data.</text>
</comment>
<reference evidence="3 4" key="1">
    <citation type="journal article" date="2016" name="Nat. Commun.">
        <title>Thousands of microbial genomes shed light on interconnected biogeochemical processes in an aquifer system.</title>
        <authorList>
            <person name="Anantharaman K."/>
            <person name="Brown C.T."/>
            <person name="Hug L.A."/>
            <person name="Sharon I."/>
            <person name="Castelle C.J."/>
            <person name="Probst A.J."/>
            <person name="Thomas B.C."/>
            <person name="Singh A."/>
            <person name="Wilkins M.J."/>
            <person name="Karaoz U."/>
            <person name="Brodie E.L."/>
            <person name="Williams K.H."/>
            <person name="Hubbard S.S."/>
            <person name="Banfield J.F."/>
        </authorList>
    </citation>
    <scope>NUCLEOTIDE SEQUENCE [LARGE SCALE GENOMIC DNA]</scope>
</reference>
<dbReference type="Gene3D" id="3.10.620.30">
    <property type="match status" value="1"/>
</dbReference>
<feature type="transmembrane region" description="Helical" evidence="1">
    <location>
        <begin position="588"/>
        <end position="611"/>
    </location>
</feature>
<evidence type="ECO:0000259" key="2">
    <source>
        <dbReference type="SMART" id="SM00460"/>
    </source>
</evidence>
<keyword evidence="1" id="KW-1133">Transmembrane helix</keyword>
<evidence type="ECO:0000256" key="1">
    <source>
        <dbReference type="SAM" id="Phobius"/>
    </source>
</evidence>
<accession>A0A1F8CSW1</accession>
<sequence length="621" mass="70955">MLQNSNSLTALKKLSNVFLFFLVLLICSSYFFAKQVFAGDEFYKEMDISYNVTEEGVIEAEYQIRIRNLMTERFLEMLVIELEGVDPIEPKLVENGETKAIIVSKEGDRVLLSADFSQKVVGRDKVHEFLVVYKDKSTTSKNGQVWEMIFPKIPKGSGFENINVEVKIPKSFGKLAFVSPQPLVSTENSSNYLYYFDTEKTRDKGISMAFGQFQYYSFSLTYHLENPINKESEVEIAIPPDTSLQKVIIESFKPVPSSTYVDLDGNWKAKYILKERQRLDVVLVGYIQAFSSDRLSETLTDELKRSYLKQDEYWEVNSDEIQKLAKELKTPRAIYDYTVSSLSYNFSRVGITQKRKGALGALYDPTDSVCVEFTDVFVALSRAAGIPAREVNGYAYALNSKVQPLSLVSDVLHAWAEYWDEKTGKWVVVDPTWGSTAQGVDYFAINDMKHLTFVFHGTSSKEPIPPGSYKLGANPQKDVFVALATSPERREINAEIEITKDNKFRLGTMKILVRIKNIGVFALRDEDVEIYFDRNKTLSFPLSGLIPFEERLFEFEVTTGLIGRLTPSQIEVKLGESVKNYNTNRSIMIFKSLTMIACVLLTIIFLVYVRFWKKIWKKNLK</sequence>
<protein>
    <recommendedName>
        <fullName evidence="2">Transglutaminase-like domain-containing protein</fullName>
    </recommendedName>
</protein>
<dbReference type="PANTHER" id="PTHR33490">
    <property type="entry name" value="BLR5614 PROTEIN-RELATED"/>
    <property type="match status" value="1"/>
</dbReference>